<feature type="region of interest" description="Disordered" evidence="1">
    <location>
        <begin position="1"/>
        <end position="29"/>
    </location>
</feature>
<feature type="region of interest" description="Disordered" evidence="1">
    <location>
        <begin position="207"/>
        <end position="230"/>
    </location>
</feature>
<comment type="caution">
    <text evidence="2">The sequence shown here is derived from an EMBL/GenBank/DDBJ whole genome shotgun (WGS) entry which is preliminary data.</text>
</comment>
<dbReference type="AlphaFoldDB" id="A0A175YNR0"/>
<organism evidence="2">
    <name type="scientific">Daucus carota subsp. sativus</name>
    <name type="common">Carrot</name>
    <dbReference type="NCBI Taxonomy" id="79200"/>
    <lineage>
        <taxon>Eukaryota</taxon>
        <taxon>Viridiplantae</taxon>
        <taxon>Streptophyta</taxon>
        <taxon>Embryophyta</taxon>
        <taxon>Tracheophyta</taxon>
        <taxon>Spermatophyta</taxon>
        <taxon>Magnoliopsida</taxon>
        <taxon>eudicotyledons</taxon>
        <taxon>Gunneridae</taxon>
        <taxon>Pentapetalae</taxon>
        <taxon>asterids</taxon>
        <taxon>campanulids</taxon>
        <taxon>Apiales</taxon>
        <taxon>Apiaceae</taxon>
        <taxon>Apioideae</taxon>
        <taxon>Scandiceae</taxon>
        <taxon>Daucinae</taxon>
        <taxon>Daucus</taxon>
        <taxon>Daucus sect. Daucus</taxon>
    </lineage>
</organism>
<protein>
    <submittedName>
        <fullName evidence="2">Uncharacterized protein</fullName>
    </submittedName>
</protein>
<dbReference type="EMBL" id="LNRQ01000008">
    <property type="protein sequence ID" value="KZM84997.1"/>
    <property type="molecule type" value="Genomic_DNA"/>
</dbReference>
<sequence length="285" mass="31344">MDDLKRGCRHYSDVASDNRDGKGKAPRTPFTDLTNLTNCSSLKSSFDAIHSDHRGAVSANVSKKVNIIVSTKKGLAAACADCVSRSPGSIDLFHKANVHLPSRGLFSSENNNVNSTATPLQSCLSDDIQRFNTKPNSSVQPKRRKAADDEHNVHPQQIFKPRGKKSKLHMAKDLSCFTTNIPGNQTYPVHASVLSTHLDDAVPGKRREPADDQLGVHSQQMPKQRTNKSKLHVAEDLSCITRNILTNQTNPLDDSVLCTHLDDGESSFIADHQVYDDFLGDDDFN</sequence>
<evidence type="ECO:0000256" key="1">
    <source>
        <dbReference type="SAM" id="MobiDB-lite"/>
    </source>
</evidence>
<reference evidence="2" key="1">
    <citation type="journal article" date="2016" name="Nat. Genet.">
        <title>A high-quality carrot genome assembly provides new insights into carotenoid accumulation and asterid genome evolution.</title>
        <authorList>
            <person name="Iorizzo M."/>
            <person name="Ellison S."/>
            <person name="Senalik D."/>
            <person name="Zeng P."/>
            <person name="Satapoomin P."/>
            <person name="Huang J."/>
            <person name="Bowman M."/>
            <person name="Iovene M."/>
            <person name="Sanseverino W."/>
            <person name="Cavagnaro P."/>
            <person name="Yildiz M."/>
            <person name="Macko-Podgorni A."/>
            <person name="Moranska E."/>
            <person name="Grzebelus E."/>
            <person name="Grzebelus D."/>
            <person name="Ashrafi H."/>
            <person name="Zheng Z."/>
            <person name="Cheng S."/>
            <person name="Spooner D."/>
            <person name="Van Deynze A."/>
            <person name="Simon P."/>
        </authorList>
    </citation>
    <scope>NUCLEOTIDE SEQUENCE [LARGE SCALE GENOMIC DNA]</scope>
    <source>
        <tissue evidence="2">Leaf</tissue>
    </source>
</reference>
<feature type="compositionally biased region" description="Basic and acidic residues" evidence="1">
    <location>
        <begin position="1"/>
        <end position="23"/>
    </location>
</feature>
<name>A0A175YNR0_DAUCS</name>
<proteinExistence type="predicted"/>
<gene>
    <name evidence="2" type="ORF">DCAR_027581</name>
</gene>
<feature type="region of interest" description="Disordered" evidence="1">
    <location>
        <begin position="130"/>
        <end position="152"/>
    </location>
</feature>
<accession>A0A175YNR0</accession>
<dbReference type="Gramene" id="KZM84997">
    <property type="protein sequence ID" value="KZM84997"/>
    <property type="gene ID" value="DCAR_027581"/>
</dbReference>
<evidence type="ECO:0000313" key="2">
    <source>
        <dbReference type="EMBL" id="KZM84997.1"/>
    </source>
</evidence>
<feature type="compositionally biased region" description="Polar residues" evidence="1">
    <location>
        <begin position="130"/>
        <end position="140"/>
    </location>
</feature>